<sequence>MNVRAVVFASSCAFALGVAVVPAHAAPVRAEPARAAATCDYNAIKELTVEQVTEMMPPGLRDETRHDIMYQLLRVEQVQDLPLYYRDKVLEACRQ</sequence>
<evidence type="ECO:0000313" key="2">
    <source>
        <dbReference type="EMBL" id="RMI44477.1"/>
    </source>
</evidence>
<organism evidence="2 3">
    <name type="scientific">Actinomadura harenae</name>
    <dbReference type="NCBI Taxonomy" id="2483351"/>
    <lineage>
        <taxon>Bacteria</taxon>
        <taxon>Bacillati</taxon>
        <taxon>Actinomycetota</taxon>
        <taxon>Actinomycetes</taxon>
        <taxon>Streptosporangiales</taxon>
        <taxon>Thermomonosporaceae</taxon>
        <taxon>Actinomadura</taxon>
    </lineage>
</organism>
<reference evidence="2 3" key="1">
    <citation type="submission" date="2018-10" db="EMBL/GenBank/DDBJ databases">
        <title>Isolation from soil.</title>
        <authorList>
            <person name="Hu J."/>
        </authorList>
    </citation>
    <scope>NUCLEOTIDE SEQUENCE [LARGE SCALE GENOMIC DNA]</scope>
    <source>
        <strain evidence="2 3">NEAU-Ht49</strain>
    </source>
</reference>
<gene>
    <name evidence="2" type="ORF">EBO15_12580</name>
</gene>
<keyword evidence="1" id="KW-0732">Signal</keyword>
<accession>A0A3M2M470</accession>
<dbReference type="EMBL" id="RFFG01000018">
    <property type="protein sequence ID" value="RMI44477.1"/>
    <property type="molecule type" value="Genomic_DNA"/>
</dbReference>
<proteinExistence type="predicted"/>
<protein>
    <recommendedName>
        <fullName evidence="4">Hemophore-related protein</fullName>
    </recommendedName>
</protein>
<dbReference type="AlphaFoldDB" id="A0A3M2M470"/>
<evidence type="ECO:0000313" key="3">
    <source>
        <dbReference type="Proteomes" id="UP000282674"/>
    </source>
</evidence>
<feature type="chain" id="PRO_5018270266" description="Hemophore-related protein" evidence="1">
    <location>
        <begin position="26"/>
        <end position="95"/>
    </location>
</feature>
<dbReference type="RefSeq" id="WP_122194539.1">
    <property type="nucleotide sequence ID" value="NZ_JBHSKC010000006.1"/>
</dbReference>
<dbReference type="OrthoDB" id="3483733at2"/>
<feature type="signal peptide" evidence="1">
    <location>
        <begin position="1"/>
        <end position="25"/>
    </location>
</feature>
<dbReference type="Proteomes" id="UP000282674">
    <property type="component" value="Unassembled WGS sequence"/>
</dbReference>
<keyword evidence="3" id="KW-1185">Reference proteome</keyword>
<evidence type="ECO:0000256" key="1">
    <source>
        <dbReference type="SAM" id="SignalP"/>
    </source>
</evidence>
<name>A0A3M2M470_9ACTN</name>
<evidence type="ECO:0008006" key="4">
    <source>
        <dbReference type="Google" id="ProtNLM"/>
    </source>
</evidence>
<comment type="caution">
    <text evidence="2">The sequence shown here is derived from an EMBL/GenBank/DDBJ whole genome shotgun (WGS) entry which is preliminary data.</text>
</comment>